<dbReference type="SUPFAM" id="SSF56672">
    <property type="entry name" value="DNA/RNA polymerases"/>
    <property type="match status" value="1"/>
</dbReference>
<evidence type="ECO:0000313" key="2">
    <source>
        <dbReference type="EMBL" id="PIK34914.1"/>
    </source>
</evidence>
<dbReference type="EMBL" id="MRZV01002040">
    <property type="protein sequence ID" value="PIK34914.1"/>
    <property type="molecule type" value="Genomic_DNA"/>
</dbReference>
<keyword evidence="3" id="KW-1185">Reference proteome</keyword>
<dbReference type="Gene3D" id="3.10.10.10">
    <property type="entry name" value="HIV Type 1 Reverse Transcriptase, subunit A, domain 1"/>
    <property type="match status" value="1"/>
</dbReference>
<protein>
    <recommendedName>
        <fullName evidence="4">Transposon Ty3-I Gag-Pol polyprotein</fullName>
    </recommendedName>
</protein>
<accession>A0A2G8JGL8</accession>
<name>A0A2G8JGL8_STIJA</name>
<dbReference type="PANTHER" id="PTHR24559">
    <property type="entry name" value="TRANSPOSON TY3-I GAG-POL POLYPROTEIN"/>
    <property type="match status" value="1"/>
</dbReference>
<dbReference type="InterPro" id="IPR053134">
    <property type="entry name" value="RNA-dir_DNA_polymerase"/>
</dbReference>
<evidence type="ECO:0000313" key="3">
    <source>
        <dbReference type="Proteomes" id="UP000230750"/>
    </source>
</evidence>
<dbReference type="Proteomes" id="UP000230750">
    <property type="component" value="Unassembled WGS sequence"/>
</dbReference>
<sequence length="90" mass="10083">MMFSNTIDTGTAKPIKQPARKVPMHQRETVSILLQEMLDAEVVEPSSSAWSSPVVLVKKKNGKTRFCVDYRKVNGVTSKIHTLFLVLPNL</sequence>
<dbReference type="AlphaFoldDB" id="A0A2G8JGL8"/>
<evidence type="ECO:0008006" key="4">
    <source>
        <dbReference type="Google" id="ProtNLM"/>
    </source>
</evidence>
<dbReference type="OrthoDB" id="10064107at2759"/>
<dbReference type="PANTHER" id="PTHR24559:SF444">
    <property type="entry name" value="REVERSE TRANSCRIPTASE DOMAIN-CONTAINING PROTEIN"/>
    <property type="match status" value="1"/>
</dbReference>
<evidence type="ECO:0000256" key="1">
    <source>
        <dbReference type="SAM" id="MobiDB-lite"/>
    </source>
</evidence>
<gene>
    <name evidence="2" type="ORF">BSL78_28254</name>
</gene>
<feature type="region of interest" description="Disordered" evidence="1">
    <location>
        <begin position="1"/>
        <end position="21"/>
    </location>
</feature>
<dbReference type="InterPro" id="IPR043502">
    <property type="entry name" value="DNA/RNA_pol_sf"/>
</dbReference>
<proteinExistence type="predicted"/>
<comment type="caution">
    <text evidence="2">The sequence shown here is derived from an EMBL/GenBank/DDBJ whole genome shotgun (WGS) entry which is preliminary data.</text>
</comment>
<organism evidence="2 3">
    <name type="scientific">Stichopus japonicus</name>
    <name type="common">Sea cucumber</name>
    <dbReference type="NCBI Taxonomy" id="307972"/>
    <lineage>
        <taxon>Eukaryota</taxon>
        <taxon>Metazoa</taxon>
        <taxon>Echinodermata</taxon>
        <taxon>Eleutherozoa</taxon>
        <taxon>Echinozoa</taxon>
        <taxon>Holothuroidea</taxon>
        <taxon>Aspidochirotacea</taxon>
        <taxon>Aspidochirotida</taxon>
        <taxon>Stichopodidae</taxon>
        <taxon>Apostichopus</taxon>
    </lineage>
</organism>
<reference evidence="2 3" key="1">
    <citation type="journal article" date="2017" name="PLoS Biol.">
        <title>The sea cucumber genome provides insights into morphological evolution and visceral regeneration.</title>
        <authorList>
            <person name="Zhang X."/>
            <person name="Sun L."/>
            <person name="Yuan J."/>
            <person name="Sun Y."/>
            <person name="Gao Y."/>
            <person name="Zhang L."/>
            <person name="Li S."/>
            <person name="Dai H."/>
            <person name="Hamel J.F."/>
            <person name="Liu C."/>
            <person name="Yu Y."/>
            <person name="Liu S."/>
            <person name="Lin W."/>
            <person name="Guo K."/>
            <person name="Jin S."/>
            <person name="Xu P."/>
            <person name="Storey K.B."/>
            <person name="Huan P."/>
            <person name="Zhang T."/>
            <person name="Zhou Y."/>
            <person name="Zhang J."/>
            <person name="Lin C."/>
            <person name="Li X."/>
            <person name="Xing L."/>
            <person name="Huo D."/>
            <person name="Sun M."/>
            <person name="Wang L."/>
            <person name="Mercier A."/>
            <person name="Li F."/>
            <person name="Yang H."/>
            <person name="Xiang J."/>
        </authorList>
    </citation>
    <scope>NUCLEOTIDE SEQUENCE [LARGE SCALE GENOMIC DNA]</scope>
    <source>
        <strain evidence="2">Shaxun</strain>
        <tissue evidence="2">Muscle</tissue>
    </source>
</reference>